<name>A0A2H1GQB9_ZYMTR</name>
<organism evidence="1 2">
    <name type="scientific">Zymoseptoria tritici ST99CH_1E4</name>
    <dbReference type="NCBI Taxonomy" id="1276532"/>
    <lineage>
        <taxon>Eukaryota</taxon>
        <taxon>Fungi</taxon>
        <taxon>Dikarya</taxon>
        <taxon>Ascomycota</taxon>
        <taxon>Pezizomycotina</taxon>
        <taxon>Dothideomycetes</taxon>
        <taxon>Dothideomycetidae</taxon>
        <taxon>Mycosphaerellales</taxon>
        <taxon>Mycosphaerellaceae</taxon>
        <taxon>Zymoseptoria</taxon>
    </lineage>
</organism>
<evidence type="ECO:0000313" key="2">
    <source>
        <dbReference type="Proteomes" id="UP000245764"/>
    </source>
</evidence>
<proteinExistence type="predicted"/>
<reference evidence="2" key="1">
    <citation type="submission" date="2017-05" db="EMBL/GenBank/DDBJ databases">
        <authorList>
            <person name="Song R."/>
            <person name="Chenine A.L."/>
            <person name="Ruprecht R.M."/>
        </authorList>
    </citation>
    <scope>NUCLEOTIDE SEQUENCE [LARGE SCALE GENOMIC DNA]</scope>
</reference>
<accession>A0A2H1GQB9</accession>
<protein>
    <submittedName>
        <fullName evidence="1">Uncharacterized protein</fullName>
    </submittedName>
</protein>
<evidence type="ECO:0000313" key="1">
    <source>
        <dbReference type="EMBL" id="SMR55730.1"/>
    </source>
</evidence>
<dbReference type="Proteomes" id="UP000245764">
    <property type="component" value="Chromosome 7"/>
</dbReference>
<sequence length="223" mass="25076">MQKVSMSSLAVNLHSLPDVAPVYPIWTNPGHGADFGPRKTKGGYHRISPFAPSRYYPKPKSLKRILLAAPTARKEKRLPEQNPTTIRQGDSYITPGVYIDVVEGRVLATSAEDASNDTNSKGVWESRGRVPARRKPLFYDNWFLVHTDEYGDDPVLQLLALIMARRTKASLLEWETIRITTRKSNMAKEKRRRTTKTLMMISKNVLSDTLRMVAGSLLGVAII</sequence>
<dbReference type="AlphaFoldDB" id="A0A2H1GQB9"/>
<gene>
    <name evidence="1" type="ORF">ZT1E4_G8078</name>
</gene>
<dbReference type="EMBL" id="LT854259">
    <property type="protein sequence ID" value="SMR55730.1"/>
    <property type="molecule type" value="Genomic_DNA"/>
</dbReference>